<feature type="compositionally biased region" description="Basic and acidic residues" evidence="1">
    <location>
        <begin position="190"/>
        <end position="202"/>
    </location>
</feature>
<gene>
    <name evidence="3" type="ORF">GIB67_014763</name>
</gene>
<accession>A0A7J7NUU7</accession>
<protein>
    <recommendedName>
        <fullName evidence="2">INO80 complex subunit B-like conserved region domain-containing protein</fullName>
    </recommendedName>
</protein>
<organism evidence="3 4">
    <name type="scientific">Kingdonia uniflora</name>
    <dbReference type="NCBI Taxonomy" id="39325"/>
    <lineage>
        <taxon>Eukaryota</taxon>
        <taxon>Viridiplantae</taxon>
        <taxon>Streptophyta</taxon>
        <taxon>Embryophyta</taxon>
        <taxon>Tracheophyta</taxon>
        <taxon>Spermatophyta</taxon>
        <taxon>Magnoliopsida</taxon>
        <taxon>Ranunculales</taxon>
        <taxon>Circaeasteraceae</taxon>
        <taxon>Kingdonia</taxon>
    </lineage>
</organism>
<feature type="domain" description="INO80 complex subunit B-like conserved region" evidence="2">
    <location>
        <begin position="409"/>
        <end position="579"/>
    </location>
</feature>
<feature type="region of interest" description="Disordered" evidence="1">
    <location>
        <begin position="1"/>
        <end position="228"/>
    </location>
</feature>
<dbReference type="InterPro" id="IPR007529">
    <property type="entry name" value="Znf_HIT"/>
</dbReference>
<feature type="compositionally biased region" description="Basic and acidic residues" evidence="1">
    <location>
        <begin position="312"/>
        <end position="326"/>
    </location>
</feature>
<dbReference type="PANTHER" id="PTHR21561">
    <property type="entry name" value="INO80 COMPLEX SUBUNIT B"/>
    <property type="match status" value="1"/>
</dbReference>
<dbReference type="SMART" id="SM01406">
    <property type="entry name" value="PAPA-1"/>
    <property type="match status" value="1"/>
</dbReference>
<feature type="region of interest" description="Disordered" evidence="1">
    <location>
        <begin position="305"/>
        <end position="482"/>
    </location>
</feature>
<proteinExistence type="predicted"/>
<feature type="compositionally biased region" description="Basic and acidic residues" evidence="1">
    <location>
        <begin position="87"/>
        <end position="98"/>
    </location>
</feature>
<feature type="compositionally biased region" description="Basic residues" evidence="1">
    <location>
        <begin position="16"/>
        <end position="26"/>
    </location>
</feature>
<dbReference type="Pfam" id="PF04438">
    <property type="entry name" value="zf-HIT"/>
    <property type="match status" value="1"/>
</dbReference>
<dbReference type="GO" id="GO:0031011">
    <property type="term" value="C:Ino80 complex"/>
    <property type="evidence" value="ECO:0007669"/>
    <property type="project" value="InterPro"/>
</dbReference>
<dbReference type="OrthoDB" id="2021186at2759"/>
<feature type="compositionally biased region" description="Basic and acidic residues" evidence="1">
    <location>
        <begin position="403"/>
        <end position="433"/>
    </location>
</feature>
<dbReference type="Proteomes" id="UP000541444">
    <property type="component" value="Unassembled WGS sequence"/>
</dbReference>
<feature type="compositionally biased region" description="Polar residues" evidence="1">
    <location>
        <begin position="440"/>
        <end position="454"/>
    </location>
</feature>
<feature type="compositionally biased region" description="Polar residues" evidence="1">
    <location>
        <begin position="30"/>
        <end position="52"/>
    </location>
</feature>
<dbReference type="PANTHER" id="PTHR21561:SF25">
    <property type="entry name" value="OS03G0811500 PROTEIN"/>
    <property type="match status" value="1"/>
</dbReference>
<feature type="compositionally biased region" description="Basic and acidic residues" evidence="1">
    <location>
        <begin position="53"/>
        <end position="71"/>
    </location>
</feature>
<evidence type="ECO:0000313" key="4">
    <source>
        <dbReference type="Proteomes" id="UP000541444"/>
    </source>
</evidence>
<name>A0A7J7NUU7_9MAGN</name>
<feature type="compositionally biased region" description="Basic and acidic residues" evidence="1">
    <location>
        <begin position="214"/>
        <end position="224"/>
    </location>
</feature>
<dbReference type="EMBL" id="JACGCM010000554">
    <property type="protein sequence ID" value="KAF6170946.1"/>
    <property type="molecule type" value="Genomic_DNA"/>
</dbReference>
<reference evidence="3 4" key="1">
    <citation type="journal article" date="2020" name="IScience">
        <title>Genome Sequencing of the Endangered Kingdonia uniflora (Circaeasteraceae, Ranunculales) Reveals Potential Mechanisms of Evolutionary Specialization.</title>
        <authorList>
            <person name="Sun Y."/>
            <person name="Deng T."/>
            <person name="Zhang A."/>
            <person name="Moore M.J."/>
            <person name="Landis J.B."/>
            <person name="Lin N."/>
            <person name="Zhang H."/>
            <person name="Zhang X."/>
            <person name="Huang J."/>
            <person name="Zhang X."/>
            <person name="Sun H."/>
            <person name="Wang H."/>
        </authorList>
    </citation>
    <scope>NUCLEOTIDE SEQUENCE [LARGE SCALE GENOMIC DNA]</scope>
    <source>
        <strain evidence="3">TB1705</strain>
        <tissue evidence="3">Leaf</tissue>
    </source>
</reference>
<feature type="region of interest" description="Disordered" evidence="1">
    <location>
        <begin position="246"/>
        <end position="270"/>
    </location>
</feature>
<sequence>MDGFGTSGFDNIGNTVRKKRSNTSRRPRSDSQPFPDNRSLSSTPPSENASKLSSDEHSGFDTSSRRKELNLNHRAPGDSSVTWYEGETARKKIRKVTDFGELDPVYRSGSSRGNNELGKNGSEFKRSSEGILAPSNWKSTSRINESHGSRHLEGERNENKLRKVKLKVGGVTRTIHTNSMPDGNPGIEKAYMKDSRLSDARPRQKLILQDISDDDHSPPKKPSDLRAIPWKDFFGDSDLKNGELLRTKIPEDSMTGKQTDKFEPVRKSKRVPKRRVLDGSFEDGDEDEEIRYLEKLRKHRATADVIYGSSKLGRDGKKSRSERISDTDFVEDEEPTSDIDLEVRNKRQKKEGGDVLMEGKREMSLTTRQRALQSGKDPSPGSGGNLIEFPNGLPPAPPRKQKEKLSEVEQQLKKAEAAQKRRVQVEKAARESEPQYPGKSLSTLPYTKSLNDTSWPEVKPCNELPKAKKGYESKPGAKRPKGNKGLLELDLLLYLDQHCFSIVGLALENSLIPFSPDVAEAIRKILGQDSSRKKREDKNKKRQEELAQERAANATTLAPDTVRWISRATGNVLIFPKDAPLPNIFDPKPCSYPPPREKCSGPSCTNAYKYRDSKSNLPLCSLRCYKAIHEQMGSASVPTC</sequence>
<feature type="compositionally biased region" description="Basic and acidic residues" evidence="1">
    <location>
        <begin position="341"/>
        <end position="363"/>
    </location>
</feature>
<dbReference type="Pfam" id="PF04795">
    <property type="entry name" value="PAPA-1"/>
    <property type="match status" value="1"/>
</dbReference>
<evidence type="ECO:0000256" key="1">
    <source>
        <dbReference type="SAM" id="MobiDB-lite"/>
    </source>
</evidence>
<dbReference type="InterPro" id="IPR029523">
    <property type="entry name" value="INO80B/Ies2"/>
</dbReference>
<dbReference type="AlphaFoldDB" id="A0A7J7NUU7"/>
<dbReference type="CDD" id="cd23021">
    <property type="entry name" value="zf-HIT_IN80B"/>
    <property type="match status" value="1"/>
</dbReference>
<dbReference type="GO" id="GO:0006338">
    <property type="term" value="P:chromatin remodeling"/>
    <property type="evidence" value="ECO:0007669"/>
    <property type="project" value="InterPro"/>
</dbReference>
<evidence type="ECO:0000259" key="2">
    <source>
        <dbReference type="SMART" id="SM01406"/>
    </source>
</evidence>
<feature type="compositionally biased region" description="Acidic residues" evidence="1">
    <location>
        <begin position="328"/>
        <end position="340"/>
    </location>
</feature>
<comment type="caution">
    <text evidence="3">The sequence shown here is derived from an EMBL/GenBank/DDBJ whole genome shotgun (WGS) entry which is preliminary data.</text>
</comment>
<feature type="compositionally biased region" description="Basic and acidic residues" evidence="1">
    <location>
        <begin position="144"/>
        <end position="161"/>
    </location>
</feature>
<keyword evidence="4" id="KW-1185">Reference proteome</keyword>
<evidence type="ECO:0000313" key="3">
    <source>
        <dbReference type="EMBL" id="KAF6170946.1"/>
    </source>
</evidence>
<dbReference type="InterPro" id="IPR006880">
    <property type="entry name" value="INO80B_C"/>
</dbReference>